<dbReference type="PANTHER" id="PTHR10693">
    <property type="entry name" value="RAS GTPASE-ACTIVATING PROTEIN-BINDING PROTEIN"/>
    <property type="match status" value="1"/>
</dbReference>
<feature type="compositionally biased region" description="Gly residues" evidence="3">
    <location>
        <begin position="483"/>
        <end position="510"/>
    </location>
</feature>
<dbReference type="Pfam" id="PF00076">
    <property type="entry name" value="RRM_1"/>
    <property type="match status" value="1"/>
</dbReference>
<evidence type="ECO:0008006" key="8">
    <source>
        <dbReference type="Google" id="ProtNLM"/>
    </source>
</evidence>
<dbReference type="CDD" id="cd00590">
    <property type="entry name" value="RRM_SF"/>
    <property type="match status" value="1"/>
</dbReference>
<evidence type="ECO:0000256" key="1">
    <source>
        <dbReference type="ARBA" id="ARBA00022884"/>
    </source>
</evidence>
<dbReference type="InterPro" id="IPR032710">
    <property type="entry name" value="NTF2-like_dom_sf"/>
</dbReference>
<feature type="region of interest" description="Disordered" evidence="3">
    <location>
        <begin position="1"/>
        <end position="32"/>
    </location>
</feature>
<dbReference type="InterPro" id="IPR000504">
    <property type="entry name" value="RRM_dom"/>
</dbReference>
<feature type="compositionally biased region" description="Pro residues" evidence="3">
    <location>
        <begin position="287"/>
        <end position="299"/>
    </location>
</feature>
<dbReference type="Gene3D" id="3.30.70.330">
    <property type="match status" value="1"/>
</dbReference>
<dbReference type="CDD" id="cd00780">
    <property type="entry name" value="NTF2"/>
    <property type="match status" value="1"/>
</dbReference>
<accession>A0A084R1A5</accession>
<dbReference type="GO" id="GO:1990904">
    <property type="term" value="C:ribonucleoprotein complex"/>
    <property type="evidence" value="ECO:0007669"/>
    <property type="project" value="TreeGrafter"/>
</dbReference>
<dbReference type="PROSITE" id="PS50177">
    <property type="entry name" value="NTF2_DOMAIN"/>
    <property type="match status" value="1"/>
</dbReference>
<organism evidence="6 7">
    <name type="scientific">Stachybotrys chlorohalonatus (strain IBT 40285)</name>
    <dbReference type="NCBI Taxonomy" id="1283841"/>
    <lineage>
        <taxon>Eukaryota</taxon>
        <taxon>Fungi</taxon>
        <taxon>Dikarya</taxon>
        <taxon>Ascomycota</taxon>
        <taxon>Pezizomycotina</taxon>
        <taxon>Sordariomycetes</taxon>
        <taxon>Hypocreomycetidae</taxon>
        <taxon>Hypocreales</taxon>
        <taxon>Stachybotryaceae</taxon>
        <taxon>Stachybotrys</taxon>
    </lineage>
</organism>
<feature type="domain" description="NTF2" evidence="5">
    <location>
        <begin position="41"/>
        <end position="163"/>
    </location>
</feature>
<dbReference type="InterPro" id="IPR039539">
    <property type="entry name" value="Ras_GTPase_bind_prot"/>
</dbReference>
<dbReference type="Proteomes" id="UP000028524">
    <property type="component" value="Unassembled WGS sequence"/>
</dbReference>
<dbReference type="HOGENOM" id="CLU_022209_2_0_1"/>
<dbReference type="EMBL" id="KL659312">
    <property type="protein sequence ID" value="KFA69990.1"/>
    <property type="molecule type" value="Genomic_DNA"/>
</dbReference>
<feature type="domain" description="RRM" evidence="4">
    <location>
        <begin position="399"/>
        <end position="470"/>
    </location>
</feature>
<dbReference type="InParanoid" id="A0A084R1A5"/>
<dbReference type="PANTHER" id="PTHR10693:SF20">
    <property type="entry name" value="AT27578P"/>
    <property type="match status" value="1"/>
</dbReference>
<evidence type="ECO:0000259" key="5">
    <source>
        <dbReference type="PROSITE" id="PS50177"/>
    </source>
</evidence>
<feature type="region of interest" description="Disordered" evidence="3">
    <location>
        <begin position="464"/>
        <end position="531"/>
    </location>
</feature>
<feature type="compositionally biased region" description="Low complexity" evidence="3">
    <location>
        <begin position="338"/>
        <end position="371"/>
    </location>
</feature>
<keyword evidence="7" id="KW-1185">Reference proteome</keyword>
<dbReference type="GO" id="GO:0016579">
    <property type="term" value="P:protein deubiquitination"/>
    <property type="evidence" value="ECO:0007669"/>
    <property type="project" value="TreeGrafter"/>
</dbReference>
<proteinExistence type="predicted"/>
<dbReference type="SUPFAM" id="SSF54928">
    <property type="entry name" value="RNA-binding domain, RBD"/>
    <property type="match status" value="1"/>
</dbReference>
<dbReference type="InterPro" id="IPR018222">
    <property type="entry name" value="Nuclear_transport_factor_2_euk"/>
</dbReference>
<dbReference type="GO" id="GO:1990861">
    <property type="term" value="C:Ubp3-Bre5 deubiquitination complex"/>
    <property type="evidence" value="ECO:0007669"/>
    <property type="project" value="TreeGrafter"/>
</dbReference>
<sequence>MATNGSVAEQAPPAPASTTSSAPAHDAVNAADNTTNDKDHIAWLFVEQYYNTLSKTPEKLHLFYDTLRSQFVYGNEDESASVAVGRKAIKERISQLDLLDCKLRITNVDAQTTNGMILVQTIGESSNKGADPKKFVQTFVLASQTLAGQTTSGYYILNDILRYIAEEGPEEYNPPEDAAAPVDMTPAVGTDSEKAPAVESESTSLDATAVEQKLVAEVSDKGVASAEGEAVEAPIDTKGSEPEVEVPGVADAEVAARQVEEEVVKESEKPQDPSPTPVAKPVTQEPEPTPTEPAAPPKPMTWASRLAANAKPRPVVPLAKAGTPPAGAQARAPPPAAAPVAAPAAATATAQTNATPASTAAPAEPASKEAAGWQTAGADSKRQNRPQPVAAAPTEKEGTMGYIKNVTEKITESELKTTLTAYGEVTYLDINRSKNCAFVEFKTPEVFQAATAANPHTVNGETIVVEPRRPKSTAYGGSNYGPPRGGASGRGRGNYDGNRGGGPGSRGGNFSGQSRGRGAPRGRGNAPVTSA</sequence>
<dbReference type="OMA" id="RPRGNAY"/>
<dbReference type="SMART" id="SM00360">
    <property type="entry name" value="RRM"/>
    <property type="match status" value="1"/>
</dbReference>
<keyword evidence="1 2" id="KW-0694">RNA-binding</keyword>
<dbReference type="SUPFAM" id="SSF54427">
    <property type="entry name" value="NTF2-like"/>
    <property type="match status" value="1"/>
</dbReference>
<evidence type="ECO:0000256" key="2">
    <source>
        <dbReference type="PROSITE-ProRule" id="PRU00176"/>
    </source>
</evidence>
<dbReference type="InterPro" id="IPR002075">
    <property type="entry name" value="NTF2_dom"/>
</dbReference>
<evidence type="ECO:0000313" key="6">
    <source>
        <dbReference type="EMBL" id="KFA69990.1"/>
    </source>
</evidence>
<feature type="compositionally biased region" description="Low complexity" evidence="3">
    <location>
        <begin position="321"/>
        <end position="331"/>
    </location>
</feature>
<dbReference type="OrthoDB" id="339151at2759"/>
<evidence type="ECO:0000313" key="7">
    <source>
        <dbReference type="Proteomes" id="UP000028524"/>
    </source>
</evidence>
<feature type="compositionally biased region" description="Low complexity" evidence="3">
    <location>
        <begin position="522"/>
        <end position="531"/>
    </location>
</feature>
<dbReference type="GO" id="GO:0005829">
    <property type="term" value="C:cytosol"/>
    <property type="evidence" value="ECO:0007669"/>
    <property type="project" value="TreeGrafter"/>
</dbReference>
<evidence type="ECO:0000259" key="4">
    <source>
        <dbReference type="PROSITE" id="PS50102"/>
    </source>
</evidence>
<reference evidence="6 7" key="1">
    <citation type="journal article" date="2014" name="BMC Genomics">
        <title>Comparative genome sequencing reveals chemotype-specific gene clusters in the toxigenic black mold Stachybotrys.</title>
        <authorList>
            <person name="Semeiks J."/>
            <person name="Borek D."/>
            <person name="Otwinowski Z."/>
            <person name="Grishin N.V."/>
        </authorList>
    </citation>
    <scope>NUCLEOTIDE SEQUENCE [LARGE SCALE GENOMIC DNA]</scope>
    <source>
        <strain evidence="6 7">IBT 40285</strain>
    </source>
</reference>
<dbReference type="InterPro" id="IPR012677">
    <property type="entry name" value="Nucleotide-bd_a/b_plait_sf"/>
</dbReference>
<protein>
    <recommendedName>
        <fullName evidence="8">NTF2 domain-containing protein</fullName>
    </recommendedName>
</protein>
<dbReference type="AlphaFoldDB" id="A0A084R1A5"/>
<feature type="region of interest" description="Disordered" evidence="3">
    <location>
        <begin position="220"/>
        <end position="245"/>
    </location>
</feature>
<feature type="region of interest" description="Disordered" evidence="3">
    <location>
        <begin position="171"/>
        <end position="206"/>
    </location>
</feature>
<dbReference type="InterPro" id="IPR035979">
    <property type="entry name" value="RBD_domain_sf"/>
</dbReference>
<dbReference type="GO" id="GO:0034517">
    <property type="term" value="P:ribophagy"/>
    <property type="evidence" value="ECO:0007669"/>
    <property type="project" value="TreeGrafter"/>
</dbReference>
<dbReference type="Pfam" id="PF02136">
    <property type="entry name" value="NTF2"/>
    <property type="match status" value="1"/>
</dbReference>
<dbReference type="GO" id="GO:0003729">
    <property type="term" value="F:mRNA binding"/>
    <property type="evidence" value="ECO:0007669"/>
    <property type="project" value="TreeGrafter"/>
</dbReference>
<dbReference type="Gene3D" id="3.10.450.50">
    <property type="match status" value="1"/>
</dbReference>
<name>A0A084R1A5_STAC4</name>
<feature type="region of interest" description="Disordered" evidence="3">
    <location>
        <begin position="258"/>
        <end position="397"/>
    </location>
</feature>
<gene>
    <name evidence="6" type="ORF">S40285_02085</name>
</gene>
<feature type="compositionally biased region" description="Basic and acidic residues" evidence="3">
    <location>
        <begin position="258"/>
        <end position="271"/>
    </location>
</feature>
<feature type="compositionally biased region" description="Low complexity" evidence="3">
    <location>
        <begin position="222"/>
        <end position="233"/>
    </location>
</feature>
<dbReference type="STRING" id="1283841.A0A084R1A5"/>
<dbReference type="PROSITE" id="PS50102">
    <property type="entry name" value="RRM"/>
    <property type="match status" value="1"/>
</dbReference>
<evidence type="ECO:0000256" key="3">
    <source>
        <dbReference type="SAM" id="MobiDB-lite"/>
    </source>
</evidence>